<feature type="transmembrane region" description="Helical" evidence="1">
    <location>
        <begin position="12"/>
        <end position="34"/>
    </location>
</feature>
<feature type="transmembrane region" description="Helical" evidence="1">
    <location>
        <begin position="255"/>
        <end position="277"/>
    </location>
</feature>
<feature type="transmembrane region" description="Helical" evidence="1">
    <location>
        <begin position="418"/>
        <end position="438"/>
    </location>
</feature>
<dbReference type="OrthoDB" id="2675631at2"/>
<feature type="transmembrane region" description="Helical" evidence="1">
    <location>
        <begin position="499"/>
        <end position="518"/>
    </location>
</feature>
<sequence length="562" mass="63755">MNRAREPLKLEPNLKQLFVPAAIGLILFLLFQVFPTFSPESAEMASPDIISKEQAQQAALRFASEQLQFSAVDPDEALVTYQSKSELYGYLAKVKKLQEYNKTYEAKYPYDVYRVRLSEPGGDALNVDVHMQNSGIVGFSYDYARSSYDRIELNKGDVQKQMLLIAEDGLTLAEKEALAEPWLQRAGYDLQHLERITKEGEPRLQYVDRESKIGDSALELRFTFENGKLRSYEPLFSVPASHSAYVNKQTKNATWLTLAGYGLFTLILGILAIVYSVKTRAHTSFKRGLFLSALLFVIQMLNTYNLIPVFKAQGMSQTGLIGMMIFYAIYSLIFSALLYFSLVGGNGLWKKEDGLNPWPRAKEPGYGHYVLNSMKLGYVWALILLGIQSIIFIVLSLTLNTWSTTDATQSPYNMLYPWMFPLMAWLAGISEEAVYRLFGIKMVKKIVRNTFVASLITSLIWALGHTLYPIYPVISRPIELVIIGLLFSYIFLKYGYLAAMFSHVIFNSILMGISLIMLKDTANMLTGVFYMVLPAIVAYVIYRFNPTKKEKPYITTPPHEVH</sequence>
<evidence type="ECO:0000313" key="4">
    <source>
        <dbReference type="Proteomes" id="UP000036932"/>
    </source>
</evidence>
<evidence type="ECO:0000256" key="1">
    <source>
        <dbReference type="SAM" id="Phobius"/>
    </source>
</evidence>
<dbReference type="AlphaFoldDB" id="A0A0M1NL15"/>
<dbReference type="RefSeq" id="WP_054404211.1">
    <property type="nucleotide sequence ID" value="NZ_LIUT01000003.1"/>
</dbReference>
<feature type="transmembrane region" description="Helical" evidence="1">
    <location>
        <begin position="450"/>
        <end position="468"/>
    </location>
</feature>
<dbReference type="GO" id="GO:0080120">
    <property type="term" value="P:CAAX-box protein maturation"/>
    <property type="evidence" value="ECO:0007669"/>
    <property type="project" value="UniProtKB-ARBA"/>
</dbReference>
<dbReference type="Proteomes" id="UP000036932">
    <property type="component" value="Unassembled WGS sequence"/>
</dbReference>
<evidence type="ECO:0000259" key="2">
    <source>
        <dbReference type="Pfam" id="PF02517"/>
    </source>
</evidence>
<feature type="transmembrane region" description="Helical" evidence="1">
    <location>
        <begin position="319"/>
        <end position="342"/>
    </location>
</feature>
<keyword evidence="1" id="KW-0472">Membrane</keyword>
<evidence type="ECO:0000313" key="3">
    <source>
        <dbReference type="EMBL" id="KOR82584.1"/>
    </source>
</evidence>
<organism evidence="3 4">
    <name type="scientific">Paenibacillus solani</name>
    <dbReference type="NCBI Taxonomy" id="1705565"/>
    <lineage>
        <taxon>Bacteria</taxon>
        <taxon>Bacillati</taxon>
        <taxon>Bacillota</taxon>
        <taxon>Bacilli</taxon>
        <taxon>Bacillales</taxon>
        <taxon>Paenibacillaceae</taxon>
        <taxon>Paenibacillus</taxon>
    </lineage>
</organism>
<feature type="transmembrane region" description="Helical" evidence="1">
    <location>
        <begin position="378"/>
        <end position="398"/>
    </location>
</feature>
<feature type="domain" description="CAAX prenyl protease 2/Lysostaphin resistance protein A-like" evidence="2">
    <location>
        <begin position="416"/>
        <end position="508"/>
    </location>
</feature>
<keyword evidence="1" id="KW-0812">Transmembrane</keyword>
<reference evidence="4" key="1">
    <citation type="submission" date="2015-08" db="EMBL/GenBank/DDBJ databases">
        <title>Genome sequencing project for genomic taxonomy and phylogenomics of Bacillus-like bacteria.</title>
        <authorList>
            <person name="Liu B."/>
            <person name="Wang J."/>
            <person name="Zhu Y."/>
            <person name="Liu G."/>
            <person name="Chen Q."/>
            <person name="Chen Z."/>
            <person name="Lan J."/>
            <person name="Che J."/>
            <person name="Ge C."/>
            <person name="Shi H."/>
            <person name="Pan Z."/>
            <person name="Liu X."/>
        </authorList>
    </citation>
    <scope>NUCLEOTIDE SEQUENCE [LARGE SCALE GENOMIC DNA]</scope>
    <source>
        <strain evidence="4">FJAT-22460</strain>
    </source>
</reference>
<gene>
    <name evidence="3" type="ORF">AM231_19965</name>
</gene>
<feature type="transmembrane region" description="Helical" evidence="1">
    <location>
        <begin position="524"/>
        <end position="542"/>
    </location>
</feature>
<dbReference type="Pfam" id="PF02517">
    <property type="entry name" value="Rce1-like"/>
    <property type="match status" value="1"/>
</dbReference>
<feature type="transmembrane region" description="Helical" evidence="1">
    <location>
        <begin position="474"/>
        <end position="492"/>
    </location>
</feature>
<feature type="transmembrane region" description="Helical" evidence="1">
    <location>
        <begin position="289"/>
        <end position="307"/>
    </location>
</feature>
<keyword evidence="1" id="KW-1133">Transmembrane helix</keyword>
<protein>
    <submittedName>
        <fullName evidence="3">Abortive phage infection protein</fullName>
    </submittedName>
</protein>
<dbReference type="EMBL" id="LIUT01000003">
    <property type="protein sequence ID" value="KOR82584.1"/>
    <property type="molecule type" value="Genomic_DNA"/>
</dbReference>
<dbReference type="InterPro" id="IPR003675">
    <property type="entry name" value="Rce1/LyrA-like_dom"/>
</dbReference>
<keyword evidence="4" id="KW-1185">Reference proteome</keyword>
<name>A0A0M1NL15_9BACL</name>
<proteinExistence type="predicted"/>
<comment type="caution">
    <text evidence="3">The sequence shown here is derived from an EMBL/GenBank/DDBJ whole genome shotgun (WGS) entry which is preliminary data.</text>
</comment>
<dbReference type="PATRIC" id="fig|1705565.3.peg.5959"/>
<accession>A0A0M1NL15</accession>
<dbReference type="GO" id="GO:0004175">
    <property type="term" value="F:endopeptidase activity"/>
    <property type="evidence" value="ECO:0007669"/>
    <property type="project" value="UniProtKB-ARBA"/>
</dbReference>